<keyword evidence="13" id="KW-1185">Reference proteome</keyword>
<evidence type="ECO:0000256" key="4">
    <source>
        <dbReference type="ARBA" id="ARBA00012572"/>
    </source>
</evidence>
<dbReference type="NCBIfam" id="NF002300">
    <property type="entry name" value="PRK01222.1-7"/>
    <property type="match status" value="1"/>
</dbReference>
<dbReference type="GO" id="GO:0000162">
    <property type="term" value="P:L-tryptophan biosynthetic process"/>
    <property type="evidence" value="ECO:0007669"/>
    <property type="project" value="UniProtKB-UniRule"/>
</dbReference>
<comment type="catalytic activity">
    <reaction evidence="1 10">
        <text>N-(5-phospho-beta-D-ribosyl)anthranilate = 1-(2-carboxyphenylamino)-1-deoxy-D-ribulose 5-phosphate</text>
        <dbReference type="Rhea" id="RHEA:21540"/>
        <dbReference type="ChEBI" id="CHEBI:18277"/>
        <dbReference type="ChEBI" id="CHEBI:58613"/>
        <dbReference type="EC" id="5.3.1.24"/>
    </reaction>
</comment>
<protein>
    <recommendedName>
        <fullName evidence="5 10">N-(5'-phosphoribosyl)anthranilate isomerase</fullName>
        <shortName evidence="10">PRAI</shortName>
        <ecNumber evidence="4 10">5.3.1.24</ecNumber>
    </recommendedName>
</protein>
<evidence type="ECO:0000256" key="9">
    <source>
        <dbReference type="ARBA" id="ARBA00023235"/>
    </source>
</evidence>
<dbReference type="PANTHER" id="PTHR42894:SF1">
    <property type="entry name" value="N-(5'-PHOSPHORIBOSYL)ANTHRANILATE ISOMERASE"/>
    <property type="match status" value="1"/>
</dbReference>
<evidence type="ECO:0000259" key="11">
    <source>
        <dbReference type="Pfam" id="PF00697"/>
    </source>
</evidence>
<evidence type="ECO:0000313" key="12">
    <source>
        <dbReference type="EMBL" id="SDN38741.1"/>
    </source>
</evidence>
<evidence type="ECO:0000256" key="6">
    <source>
        <dbReference type="ARBA" id="ARBA00022605"/>
    </source>
</evidence>
<dbReference type="PANTHER" id="PTHR42894">
    <property type="entry name" value="N-(5'-PHOSPHORIBOSYL)ANTHRANILATE ISOMERASE"/>
    <property type="match status" value="1"/>
</dbReference>
<keyword evidence="6 10" id="KW-0028">Amino-acid biosynthesis</keyword>
<dbReference type="STRING" id="237069.SAMN05216498_2147"/>
<evidence type="ECO:0000256" key="10">
    <source>
        <dbReference type="HAMAP-Rule" id="MF_00135"/>
    </source>
</evidence>
<evidence type="ECO:0000256" key="2">
    <source>
        <dbReference type="ARBA" id="ARBA00004664"/>
    </source>
</evidence>
<dbReference type="Proteomes" id="UP000199334">
    <property type="component" value="Unassembled WGS sequence"/>
</dbReference>
<organism evidence="12 13">
    <name type="scientific">Tenuibacillus multivorans</name>
    <dbReference type="NCBI Taxonomy" id="237069"/>
    <lineage>
        <taxon>Bacteria</taxon>
        <taxon>Bacillati</taxon>
        <taxon>Bacillota</taxon>
        <taxon>Bacilli</taxon>
        <taxon>Bacillales</taxon>
        <taxon>Bacillaceae</taxon>
        <taxon>Tenuibacillus</taxon>
    </lineage>
</organism>
<dbReference type="SUPFAM" id="SSF51366">
    <property type="entry name" value="Ribulose-phoshate binding barrel"/>
    <property type="match status" value="1"/>
</dbReference>
<dbReference type="EC" id="5.3.1.24" evidence="4 10"/>
<evidence type="ECO:0000256" key="5">
    <source>
        <dbReference type="ARBA" id="ARBA00022272"/>
    </source>
</evidence>
<dbReference type="CDD" id="cd00405">
    <property type="entry name" value="PRAI"/>
    <property type="match status" value="1"/>
</dbReference>
<reference evidence="12 13" key="1">
    <citation type="submission" date="2016-10" db="EMBL/GenBank/DDBJ databases">
        <authorList>
            <person name="de Groot N.N."/>
        </authorList>
    </citation>
    <scope>NUCLEOTIDE SEQUENCE [LARGE SCALE GENOMIC DNA]</scope>
    <source>
        <strain evidence="12 13">CGMCC 1.3442</strain>
    </source>
</reference>
<comment type="similarity">
    <text evidence="3 10">Belongs to the TrpF family.</text>
</comment>
<dbReference type="GO" id="GO:0004640">
    <property type="term" value="F:phosphoribosylanthranilate isomerase activity"/>
    <property type="evidence" value="ECO:0007669"/>
    <property type="project" value="UniProtKB-UniRule"/>
</dbReference>
<evidence type="ECO:0000256" key="3">
    <source>
        <dbReference type="ARBA" id="ARBA00007571"/>
    </source>
</evidence>
<feature type="domain" description="N-(5'phosphoribosyl) anthranilate isomerase (PRAI)" evidence="11">
    <location>
        <begin position="5"/>
        <end position="200"/>
    </location>
</feature>
<evidence type="ECO:0000256" key="8">
    <source>
        <dbReference type="ARBA" id="ARBA00023141"/>
    </source>
</evidence>
<dbReference type="FunFam" id="3.20.20.70:FF:000075">
    <property type="entry name" value="Tryptophan biosynthesis protein TRP1"/>
    <property type="match status" value="1"/>
</dbReference>
<dbReference type="UniPathway" id="UPA00035">
    <property type="reaction ID" value="UER00042"/>
</dbReference>
<dbReference type="InterPro" id="IPR013785">
    <property type="entry name" value="Aldolase_TIM"/>
</dbReference>
<evidence type="ECO:0000256" key="1">
    <source>
        <dbReference type="ARBA" id="ARBA00001164"/>
    </source>
</evidence>
<sequence>MMTRVKICGIQKLKHAQAAVQAGTDAIGFVFANSKRQVTINQARRIAEQIPSHIKKIGVFVNSSREELETTVHQVGLDFVQLHGDESPEFCENLGLPYIKALRIQHESDLEQLKYYEGAHYFLLDSASGPHRGGNGTTFDWGLLKHQDIDRQRFILAGGLNADNVQEAIDQTQPTMVDVSSGVETDGDKDPDKINRFIKNAKERLTCHTHNRM</sequence>
<dbReference type="InterPro" id="IPR001240">
    <property type="entry name" value="PRAI_dom"/>
</dbReference>
<dbReference type="InterPro" id="IPR011060">
    <property type="entry name" value="RibuloseP-bd_barrel"/>
</dbReference>
<dbReference type="HAMAP" id="MF_00135">
    <property type="entry name" value="PRAI"/>
    <property type="match status" value="1"/>
</dbReference>
<dbReference type="NCBIfam" id="NF002298">
    <property type="entry name" value="PRK01222.1-4"/>
    <property type="match status" value="1"/>
</dbReference>
<keyword evidence="9 10" id="KW-0413">Isomerase</keyword>
<keyword evidence="8 10" id="KW-0057">Aromatic amino acid biosynthesis</keyword>
<comment type="pathway">
    <text evidence="2 10">Amino-acid biosynthesis; L-tryptophan biosynthesis; L-tryptophan from chorismate: step 3/5.</text>
</comment>
<evidence type="ECO:0000313" key="13">
    <source>
        <dbReference type="Proteomes" id="UP000199334"/>
    </source>
</evidence>
<dbReference type="Gene3D" id="3.20.20.70">
    <property type="entry name" value="Aldolase class I"/>
    <property type="match status" value="1"/>
</dbReference>
<dbReference type="AlphaFoldDB" id="A0A1H0AZI2"/>
<gene>
    <name evidence="10" type="primary">trpF</name>
    <name evidence="12" type="ORF">SAMN05216498_2147</name>
</gene>
<dbReference type="Pfam" id="PF00697">
    <property type="entry name" value="PRAI"/>
    <property type="match status" value="1"/>
</dbReference>
<accession>A0A1H0AZI2</accession>
<evidence type="ECO:0000256" key="7">
    <source>
        <dbReference type="ARBA" id="ARBA00022822"/>
    </source>
</evidence>
<proteinExistence type="inferred from homology"/>
<name>A0A1H0AZI2_9BACI</name>
<dbReference type="InterPro" id="IPR044643">
    <property type="entry name" value="TrpF_fam"/>
</dbReference>
<dbReference type="EMBL" id="FNIG01000004">
    <property type="protein sequence ID" value="SDN38741.1"/>
    <property type="molecule type" value="Genomic_DNA"/>
</dbReference>
<keyword evidence="7 10" id="KW-0822">Tryptophan biosynthesis</keyword>